<accession>A0A0L6UA81</accession>
<protein>
    <submittedName>
        <fullName evidence="1">Uncharacterized protein</fullName>
    </submittedName>
</protein>
<dbReference type="EMBL" id="LAVV01013663">
    <property type="protein sequence ID" value="KNZ45411.1"/>
    <property type="molecule type" value="Genomic_DNA"/>
</dbReference>
<evidence type="ECO:0000313" key="2">
    <source>
        <dbReference type="Proteomes" id="UP000037035"/>
    </source>
</evidence>
<comment type="caution">
    <text evidence="1">The sequence shown here is derived from an EMBL/GenBank/DDBJ whole genome shotgun (WGS) entry which is preliminary data.</text>
</comment>
<dbReference type="AlphaFoldDB" id="A0A0L6UA81"/>
<proteinExistence type="predicted"/>
<sequence>MTAGYVDVRTLIEHADIQQNVVGLNDTTNTIKNSICWQRAEPTPEEVQQVFHEDHFWHLPEVFPKVWL</sequence>
<dbReference type="Proteomes" id="UP000037035">
    <property type="component" value="Unassembled WGS sequence"/>
</dbReference>
<dbReference type="VEuPathDB" id="FungiDB:VP01_8152g1"/>
<reference evidence="1 2" key="1">
    <citation type="submission" date="2015-08" db="EMBL/GenBank/DDBJ databases">
        <title>Next Generation Sequencing and Analysis of the Genome of Puccinia sorghi L Schw, the Causal Agent of Maize Common Rust.</title>
        <authorList>
            <person name="Rochi L."/>
            <person name="Burguener G."/>
            <person name="Darino M."/>
            <person name="Turjanski A."/>
            <person name="Kreff E."/>
            <person name="Dieguez M.J."/>
            <person name="Sacco F."/>
        </authorList>
    </citation>
    <scope>NUCLEOTIDE SEQUENCE [LARGE SCALE GENOMIC DNA]</scope>
    <source>
        <strain evidence="1 2">RO10H11247</strain>
    </source>
</reference>
<gene>
    <name evidence="1" type="ORF">VP01_8152g1</name>
</gene>
<keyword evidence="2" id="KW-1185">Reference proteome</keyword>
<evidence type="ECO:0000313" key="1">
    <source>
        <dbReference type="EMBL" id="KNZ45411.1"/>
    </source>
</evidence>
<name>A0A0L6UA81_9BASI</name>
<organism evidence="1 2">
    <name type="scientific">Puccinia sorghi</name>
    <dbReference type="NCBI Taxonomy" id="27349"/>
    <lineage>
        <taxon>Eukaryota</taxon>
        <taxon>Fungi</taxon>
        <taxon>Dikarya</taxon>
        <taxon>Basidiomycota</taxon>
        <taxon>Pucciniomycotina</taxon>
        <taxon>Pucciniomycetes</taxon>
        <taxon>Pucciniales</taxon>
        <taxon>Pucciniaceae</taxon>
        <taxon>Puccinia</taxon>
    </lineage>
</organism>